<dbReference type="STRING" id="1806892.AZH43_07720"/>
<comment type="caution">
    <text evidence="2">The sequence shown here is derived from an EMBL/GenBank/DDBJ whole genome shotgun (WGS) entry which is preliminary data.</text>
</comment>
<dbReference type="PANTHER" id="PTHR11365">
    <property type="entry name" value="5-OXOPROLINASE RELATED"/>
    <property type="match status" value="1"/>
</dbReference>
<sequence length="582" mass="63167">MSDINNTIDPITLTTTWHYFKRVCQEMRYTAERTATNVLVTTLHDLSYGIWDKHGRVIAIPEGFAPRLLAASTTISRVLEKFGDNIKEGDQFLTNLPSDGAVHLPDWTFVKPVFFNGNLEFFVCMGTHVADNGGAQPGSHFLAFDPIAEGLNIPLTKIAENNTLREDILNLLLANNRVPVLMQREIASLMGSNTVGERLLHKLLERYGVESTYACIEEMFARTEKAVRSRITEWPNGIYDGVSVTDDDGKTMGKTVQVKVQLTIKGDEATFDFSGSDDQVDGYINSFLHQTHSCTLCTSFLFLGTDLASYHNEGSLKPIKVVSRPRTLVSCDKKALTAAAPAVGGTMAVEAVMDAMSKALPDRAITPYGRVIAPILVGLPKDDQEMYVMTSFCPAAGAGAVSGNDGYQCAAETSVLGVVGKSDVEEEMARYPVRITRYEFRQDSHGAGQWRGAPGIVWEAINEGGMVITYGGAFNGFVTQANGAQGGGSTPLNTARYTHAGRTIEITEPHHPWHLFNGDHLICESGGGAGVGLPFERDPQAVFTDFENGLVSAAMAREAYGVVIDAAHAQVDTDATQKLRSN</sequence>
<evidence type="ECO:0000313" key="3">
    <source>
        <dbReference type="Proteomes" id="UP000076276"/>
    </source>
</evidence>
<dbReference type="GO" id="GO:0005829">
    <property type="term" value="C:cytosol"/>
    <property type="evidence" value="ECO:0007669"/>
    <property type="project" value="TreeGrafter"/>
</dbReference>
<reference evidence="2 3" key="1">
    <citation type="submission" date="2016-03" db="EMBL/GenBank/DDBJ databases">
        <title>Acinetobacter genomospecies 28 strain ANC 4149.</title>
        <authorList>
            <person name="Radolfova-Krizova L."/>
            <person name="Nemec A."/>
        </authorList>
    </citation>
    <scope>NUCLEOTIDE SEQUENCE [LARGE SCALE GENOMIC DNA]</scope>
    <source>
        <strain evidence="2 3">ANC 4149</strain>
    </source>
</reference>
<dbReference type="GO" id="GO:0006749">
    <property type="term" value="P:glutathione metabolic process"/>
    <property type="evidence" value="ECO:0007669"/>
    <property type="project" value="TreeGrafter"/>
</dbReference>
<dbReference type="InterPro" id="IPR003692">
    <property type="entry name" value="Hydantoinase_B"/>
</dbReference>
<dbReference type="Pfam" id="PF02538">
    <property type="entry name" value="Hydantoinase_B"/>
    <property type="match status" value="1"/>
</dbReference>
<dbReference type="RefSeq" id="WP_067667027.1">
    <property type="nucleotide sequence ID" value="NZ_CBCSIK010000008.1"/>
</dbReference>
<dbReference type="GO" id="GO:0017168">
    <property type="term" value="F:5-oxoprolinase (ATP-hydrolyzing) activity"/>
    <property type="evidence" value="ECO:0007669"/>
    <property type="project" value="TreeGrafter"/>
</dbReference>
<dbReference type="InterPro" id="IPR045079">
    <property type="entry name" value="Oxoprolinase-like"/>
</dbReference>
<gene>
    <name evidence="2" type="ORF">AZH43_07720</name>
</gene>
<dbReference type="EMBL" id="LUAW01000013">
    <property type="protein sequence ID" value="KYQ72737.1"/>
    <property type="molecule type" value="Genomic_DNA"/>
</dbReference>
<dbReference type="AlphaFoldDB" id="A0A151Y448"/>
<organism evidence="2 3">
    <name type="scientific">Acinetobacter pragensis</name>
    <dbReference type="NCBI Taxonomy" id="1806892"/>
    <lineage>
        <taxon>Bacteria</taxon>
        <taxon>Pseudomonadati</taxon>
        <taxon>Pseudomonadota</taxon>
        <taxon>Gammaproteobacteria</taxon>
        <taxon>Moraxellales</taxon>
        <taxon>Moraxellaceae</taxon>
        <taxon>Acinetobacter</taxon>
    </lineage>
</organism>
<evidence type="ECO:0000259" key="1">
    <source>
        <dbReference type="Pfam" id="PF02538"/>
    </source>
</evidence>
<proteinExistence type="predicted"/>
<dbReference type="OrthoDB" id="5288472at2"/>
<feature type="domain" description="Hydantoinase B/oxoprolinase" evidence="1">
    <location>
        <begin position="9"/>
        <end position="534"/>
    </location>
</feature>
<dbReference type="Proteomes" id="UP000076276">
    <property type="component" value="Unassembled WGS sequence"/>
</dbReference>
<accession>A0A151Y448</accession>
<name>A0A151Y448_9GAMM</name>
<protein>
    <recommendedName>
        <fullName evidence="1">Hydantoinase B/oxoprolinase domain-containing protein</fullName>
    </recommendedName>
</protein>
<evidence type="ECO:0000313" key="2">
    <source>
        <dbReference type="EMBL" id="KYQ72737.1"/>
    </source>
</evidence>
<dbReference type="PANTHER" id="PTHR11365:SF23">
    <property type="entry name" value="HYPOTHETICAL 5-OXOPROLINASE (EUROFUNG)-RELATED"/>
    <property type="match status" value="1"/>
</dbReference>
<keyword evidence="3" id="KW-1185">Reference proteome</keyword>